<dbReference type="GO" id="GO:0000428">
    <property type="term" value="C:DNA-directed RNA polymerase complex"/>
    <property type="evidence" value="ECO:0007669"/>
    <property type="project" value="UniProtKB-KW"/>
</dbReference>
<keyword evidence="1" id="KW-0804">Transcription</keyword>
<organism evidence="1">
    <name type="scientific">virus sp. ctHG14</name>
    <dbReference type="NCBI Taxonomy" id="2827626"/>
    <lineage>
        <taxon>Viruses</taxon>
    </lineage>
</organism>
<reference evidence="1" key="1">
    <citation type="journal article" date="2021" name="Proc. Natl. Acad. Sci. U.S.A.">
        <title>A Catalog of Tens of Thousands of Viruses from Human Metagenomes Reveals Hidden Associations with Chronic Diseases.</title>
        <authorList>
            <person name="Tisza M.J."/>
            <person name="Buck C.B."/>
        </authorList>
    </citation>
    <scope>NUCLEOTIDE SEQUENCE</scope>
    <source>
        <strain evidence="1">CtHG14</strain>
    </source>
</reference>
<keyword evidence="1" id="KW-0240">DNA-directed RNA polymerase</keyword>
<sequence>MSSQIITCPNCGRIIFRYDKKATNAFEVQCRKCEQMTCILTQDGIVQSVKPIKKIQAKSSSGKRFY</sequence>
<accession>A0A8S5RJT6</accession>
<proteinExistence type="predicted"/>
<protein>
    <submittedName>
        <fullName evidence="1">DNA-directed RNA polymerase</fullName>
    </submittedName>
</protein>
<name>A0A8S5RJT6_9VIRU</name>
<evidence type="ECO:0000313" key="1">
    <source>
        <dbReference type="EMBL" id="DAE31309.1"/>
    </source>
</evidence>
<dbReference type="EMBL" id="BK059106">
    <property type="protein sequence ID" value="DAE31309.1"/>
    <property type="molecule type" value="Genomic_DNA"/>
</dbReference>